<comment type="caution">
    <text evidence="2">The sequence shown here is derived from an EMBL/GenBank/DDBJ whole genome shotgun (WGS) entry which is preliminary data.</text>
</comment>
<name>A0A7V2F6J4_RHOMR</name>
<dbReference type="PANTHER" id="PTHR22642">
    <property type="entry name" value="IMIDAZOLONEPROPIONASE"/>
    <property type="match status" value="1"/>
</dbReference>
<dbReference type="SUPFAM" id="SSF51556">
    <property type="entry name" value="Metallo-dependent hydrolases"/>
    <property type="match status" value="1"/>
</dbReference>
<dbReference type="InterPro" id="IPR013108">
    <property type="entry name" value="Amidohydro_3"/>
</dbReference>
<accession>A0A7V2F6J4</accession>
<dbReference type="Gene3D" id="3.10.310.70">
    <property type="match status" value="1"/>
</dbReference>
<dbReference type="EMBL" id="DSGB01000006">
    <property type="protein sequence ID" value="HER96564.1"/>
    <property type="molecule type" value="Genomic_DNA"/>
</dbReference>
<dbReference type="InterPro" id="IPR033932">
    <property type="entry name" value="YtcJ-like"/>
</dbReference>
<dbReference type="Gene3D" id="3.20.20.140">
    <property type="entry name" value="Metal-dependent hydrolases"/>
    <property type="match status" value="1"/>
</dbReference>
<protein>
    <submittedName>
        <fullName evidence="2">Amidohydrolase</fullName>
    </submittedName>
</protein>
<evidence type="ECO:0000313" key="2">
    <source>
        <dbReference type="EMBL" id="HER96564.1"/>
    </source>
</evidence>
<proteinExistence type="predicted"/>
<feature type="domain" description="Amidohydrolase 3" evidence="1">
    <location>
        <begin position="55"/>
        <end position="535"/>
    </location>
</feature>
<dbReference type="CDD" id="cd01300">
    <property type="entry name" value="YtcJ_like"/>
    <property type="match status" value="1"/>
</dbReference>
<reference evidence="2" key="1">
    <citation type="journal article" date="2020" name="mSystems">
        <title>Genome- and Community-Level Interaction Insights into Carbon Utilization and Element Cycling Functions of Hydrothermarchaeota in Hydrothermal Sediment.</title>
        <authorList>
            <person name="Zhou Z."/>
            <person name="Liu Y."/>
            <person name="Xu W."/>
            <person name="Pan J."/>
            <person name="Luo Z.H."/>
            <person name="Li M."/>
        </authorList>
    </citation>
    <scope>NUCLEOTIDE SEQUENCE [LARGE SCALE GENOMIC DNA]</scope>
    <source>
        <strain evidence="2">SpSt-143</strain>
    </source>
</reference>
<dbReference type="GO" id="GO:0016810">
    <property type="term" value="F:hydrolase activity, acting on carbon-nitrogen (but not peptide) bonds"/>
    <property type="evidence" value="ECO:0007669"/>
    <property type="project" value="InterPro"/>
</dbReference>
<dbReference type="Gene3D" id="2.30.40.10">
    <property type="entry name" value="Urease, subunit C, domain 1"/>
    <property type="match status" value="1"/>
</dbReference>
<dbReference type="Pfam" id="PF07969">
    <property type="entry name" value="Amidohydro_3"/>
    <property type="match status" value="1"/>
</dbReference>
<dbReference type="PANTHER" id="PTHR22642:SF2">
    <property type="entry name" value="PROTEIN LONG AFTER FAR-RED 3"/>
    <property type="match status" value="1"/>
</dbReference>
<evidence type="ECO:0000259" key="1">
    <source>
        <dbReference type="Pfam" id="PF07969"/>
    </source>
</evidence>
<dbReference type="AlphaFoldDB" id="A0A7V2F6J4"/>
<dbReference type="SUPFAM" id="SSF51338">
    <property type="entry name" value="Composite domain of metallo-dependent hydrolases"/>
    <property type="match status" value="1"/>
</dbReference>
<gene>
    <name evidence="2" type="ORF">ENO59_08625</name>
</gene>
<organism evidence="2">
    <name type="scientific">Rhodothermus marinus</name>
    <name type="common">Rhodothermus obamensis</name>
    <dbReference type="NCBI Taxonomy" id="29549"/>
    <lineage>
        <taxon>Bacteria</taxon>
        <taxon>Pseudomonadati</taxon>
        <taxon>Rhodothermota</taxon>
        <taxon>Rhodothermia</taxon>
        <taxon>Rhodothermales</taxon>
        <taxon>Rhodothermaceae</taxon>
        <taxon>Rhodothermus</taxon>
    </lineage>
</organism>
<dbReference type="InterPro" id="IPR011059">
    <property type="entry name" value="Metal-dep_hydrolase_composite"/>
</dbReference>
<sequence>MGAYGQADYVLVGGRLYTVDPAQPIAEAMAVQGERILMVGTSEQVLAAYPNAQRIDLDGYVVVPGFIDAHAHLMGLGLNRMQADLTGTRSVQEVLERLKAFATSLPEGAWLLGRGWDQNDWPVKAFPTRYMLDAAFPDRPVWLVRIDGHAAWANTAALQQAAPELLATFVADPPGGRIVRDAQGIPTGVFIDAAMELVARHIPRPTEAVLEEALQRAVTEVHRYGLTGVHDAGADWDTIQRYWRAIDRDALRLRLYVMVDGLGEAFEHICTQGPILGYKGYLTVRSVKFYIDGALGSRGAALLAEYSDDPENQGLLRYAPEVFAEMVQQAMRCGLQVNTHAIGDRGVRVVLDAYEQALQTLGRTAGRHRVEHAQVIAPPDFARFAALGVIASMQPTHAISDMYWAEDRLGPERVRGAYAWRTLLRHGARLAFGSDFPVESPNPLLGFYAAVTRQDAQGWPPGGWYPEERLTREEALRAFTLGAAYAAFQEDELGSLTPGKYADFVVLSQDIMTIPPEEILQTQVLATFVGGQCVFHHEAAAGLCPKLP</sequence>
<keyword evidence="2" id="KW-0378">Hydrolase</keyword>
<dbReference type="InterPro" id="IPR032466">
    <property type="entry name" value="Metal_Hydrolase"/>
</dbReference>